<evidence type="ECO:0000256" key="2">
    <source>
        <dbReference type="ARBA" id="ARBA00023125"/>
    </source>
</evidence>
<organism evidence="5 6">
    <name type="scientific">Actinomadura madurae</name>
    <dbReference type="NCBI Taxonomy" id="1993"/>
    <lineage>
        <taxon>Bacteria</taxon>
        <taxon>Bacillati</taxon>
        <taxon>Actinomycetota</taxon>
        <taxon>Actinomycetes</taxon>
        <taxon>Streptosporangiales</taxon>
        <taxon>Thermomonosporaceae</taxon>
        <taxon>Actinomadura</taxon>
    </lineage>
</organism>
<accession>A0A1I5FB65</accession>
<dbReference type="PANTHER" id="PTHR46796:SF6">
    <property type="entry name" value="ARAC SUBFAMILY"/>
    <property type="match status" value="1"/>
</dbReference>
<dbReference type="InterPro" id="IPR035418">
    <property type="entry name" value="AraC-bd_2"/>
</dbReference>
<dbReference type="PANTHER" id="PTHR46796">
    <property type="entry name" value="HTH-TYPE TRANSCRIPTIONAL ACTIVATOR RHAS-RELATED"/>
    <property type="match status" value="1"/>
</dbReference>
<dbReference type="InterPro" id="IPR018062">
    <property type="entry name" value="HTH_AraC-typ_CS"/>
</dbReference>
<evidence type="ECO:0000313" key="6">
    <source>
        <dbReference type="Proteomes" id="UP000183413"/>
    </source>
</evidence>
<name>A0A1I5FB65_9ACTN</name>
<dbReference type="InterPro" id="IPR018060">
    <property type="entry name" value="HTH_AraC"/>
</dbReference>
<evidence type="ECO:0000256" key="1">
    <source>
        <dbReference type="ARBA" id="ARBA00023015"/>
    </source>
</evidence>
<dbReference type="Gene3D" id="1.10.10.60">
    <property type="entry name" value="Homeodomain-like"/>
    <property type="match status" value="1"/>
</dbReference>
<gene>
    <name evidence="5" type="ORF">SAMN04489713_104515</name>
</gene>
<keyword evidence="3" id="KW-0804">Transcription</keyword>
<dbReference type="PROSITE" id="PS00041">
    <property type="entry name" value="HTH_ARAC_FAMILY_1"/>
    <property type="match status" value="1"/>
</dbReference>
<proteinExistence type="predicted"/>
<dbReference type="SMART" id="SM00342">
    <property type="entry name" value="HTH_ARAC"/>
    <property type="match status" value="1"/>
</dbReference>
<dbReference type="STRING" id="1993.SAMN04489713_104515"/>
<dbReference type="GO" id="GO:0043565">
    <property type="term" value="F:sequence-specific DNA binding"/>
    <property type="evidence" value="ECO:0007669"/>
    <property type="project" value="InterPro"/>
</dbReference>
<dbReference type="RefSeq" id="WP_075021240.1">
    <property type="nucleotide sequence ID" value="NZ_FOVH01000004.1"/>
</dbReference>
<dbReference type="InParanoid" id="A0A1I5FB65"/>
<dbReference type="AlphaFoldDB" id="A0A1I5FB65"/>
<feature type="domain" description="HTH araC/xylS-type" evidence="4">
    <location>
        <begin position="212"/>
        <end position="313"/>
    </location>
</feature>
<protein>
    <submittedName>
        <fullName evidence="5">AraC-type DNA-binding protein</fullName>
    </submittedName>
</protein>
<dbReference type="SUPFAM" id="SSF46689">
    <property type="entry name" value="Homeodomain-like"/>
    <property type="match status" value="1"/>
</dbReference>
<dbReference type="GO" id="GO:0003700">
    <property type="term" value="F:DNA-binding transcription factor activity"/>
    <property type="evidence" value="ECO:0007669"/>
    <property type="project" value="InterPro"/>
</dbReference>
<keyword evidence="2 5" id="KW-0238">DNA-binding</keyword>
<dbReference type="InterPro" id="IPR009057">
    <property type="entry name" value="Homeodomain-like_sf"/>
</dbReference>
<reference evidence="5 6" key="1">
    <citation type="submission" date="2016-10" db="EMBL/GenBank/DDBJ databases">
        <authorList>
            <person name="de Groot N.N."/>
        </authorList>
    </citation>
    <scope>NUCLEOTIDE SEQUENCE [LARGE SCALE GENOMIC DNA]</scope>
    <source>
        <strain evidence="5 6">DSM 43067</strain>
    </source>
</reference>
<keyword evidence="1" id="KW-0805">Transcription regulation</keyword>
<dbReference type="Pfam" id="PF12833">
    <property type="entry name" value="HTH_18"/>
    <property type="match status" value="1"/>
</dbReference>
<dbReference type="Pfam" id="PF14525">
    <property type="entry name" value="AraC_binding_2"/>
    <property type="match status" value="1"/>
</dbReference>
<dbReference type="InterPro" id="IPR050204">
    <property type="entry name" value="AraC_XylS_family_regulators"/>
</dbReference>
<dbReference type="Proteomes" id="UP000183413">
    <property type="component" value="Unassembled WGS sequence"/>
</dbReference>
<dbReference type="EMBL" id="FOVH01000004">
    <property type="protein sequence ID" value="SFO20893.1"/>
    <property type="molecule type" value="Genomic_DNA"/>
</dbReference>
<dbReference type="PROSITE" id="PS01124">
    <property type="entry name" value="HTH_ARAC_FAMILY_2"/>
    <property type="match status" value="1"/>
</dbReference>
<evidence type="ECO:0000256" key="3">
    <source>
        <dbReference type="ARBA" id="ARBA00023163"/>
    </source>
</evidence>
<sequence>MSVVFQAEDAPVASRHEYWQHLMHQMLVPMDLRLTEPGFRGRVVAGDAGAAQIFELSITAGEAVRTPRLIRRSDPGLCKIDVSVAGETLIEQDGRQAMLAPGDFAFVDLSRPARWVNTAPARVVAVSFPRALLPLRHRDLGTLTGTRVPGTGGPGALISSLARQLPGQLDGMGAAAHRLGGAVLDLLTAVFAARLDRPGDASRDARHRALLLRVHAYIDARLGDPGLTPGRIAAAHHISVRHLYTLFEAQGTSVAEWIRLRRLDRARADLLDPALRARPVSAIAARWGFPNAAHFNRVFRAVHGEPPGEFRARTGNGPAGTVTDR</sequence>
<keyword evidence="6" id="KW-1185">Reference proteome</keyword>
<evidence type="ECO:0000259" key="4">
    <source>
        <dbReference type="PROSITE" id="PS01124"/>
    </source>
</evidence>
<dbReference type="eggNOG" id="COG2207">
    <property type="taxonomic scope" value="Bacteria"/>
</dbReference>
<evidence type="ECO:0000313" key="5">
    <source>
        <dbReference type="EMBL" id="SFO20893.1"/>
    </source>
</evidence>